<gene>
    <name evidence="1" type="ORF">C484_03059</name>
</gene>
<dbReference type="EMBL" id="AOIL01000012">
    <property type="protein sequence ID" value="ELY95935.1"/>
    <property type="molecule type" value="Genomic_DNA"/>
</dbReference>
<organism evidence="1 2">
    <name type="scientific">Natrialba taiwanensis DSM 12281</name>
    <dbReference type="NCBI Taxonomy" id="1230458"/>
    <lineage>
        <taxon>Archaea</taxon>
        <taxon>Methanobacteriati</taxon>
        <taxon>Methanobacteriota</taxon>
        <taxon>Stenosarchaea group</taxon>
        <taxon>Halobacteria</taxon>
        <taxon>Halobacteriales</taxon>
        <taxon>Natrialbaceae</taxon>
        <taxon>Natrialba</taxon>
    </lineage>
</organism>
<dbReference type="InterPro" id="IPR038735">
    <property type="entry name" value="MSMEG_1276-like_NTP-PPase_dom"/>
</dbReference>
<dbReference type="OrthoDB" id="313097at2157"/>
<accession>M0AAZ8</accession>
<proteinExistence type="predicted"/>
<dbReference type="RefSeq" id="WP_006824501.1">
    <property type="nucleotide sequence ID" value="NZ_AOIL01000012.1"/>
</dbReference>
<dbReference type="CDD" id="cd11532">
    <property type="entry name" value="NTP-PPase_COG4997"/>
    <property type="match status" value="1"/>
</dbReference>
<evidence type="ECO:0000313" key="1">
    <source>
        <dbReference type="EMBL" id="ELY95935.1"/>
    </source>
</evidence>
<keyword evidence="2" id="KW-1185">Reference proteome</keyword>
<reference evidence="1 2" key="1">
    <citation type="journal article" date="2014" name="PLoS Genet.">
        <title>Phylogenetically driven sequencing of extremely halophilic archaea reveals strategies for static and dynamic osmo-response.</title>
        <authorList>
            <person name="Becker E.A."/>
            <person name="Seitzer P.M."/>
            <person name="Tritt A."/>
            <person name="Larsen D."/>
            <person name="Krusor M."/>
            <person name="Yao A.I."/>
            <person name="Wu D."/>
            <person name="Madern D."/>
            <person name="Eisen J.A."/>
            <person name="Darling A.E."/>
            <person name="Facciotti M.T."/>
        </authorList>
    </citation>
    <scope>NUCLEOTIDE SEQUENCE [LARGE SCALE GENOMIC DNA]</scope>
    <source>
        <strain evidence="1 2">DSM 12281</strain>
    </source>
</reference>
<dbReference type="Proteomes" id="UP000011648">
    <property type="component" value="Unassembled WGS sequence"/>
</dbReference>
<dbReference type="AlphaFoldDB" id="M0AAZ8"/>
<name>M0AAZ8_9EURY</name>
<dbReference type="STRING" id="1230458.C484_03059"/>
<protein>
    <recommendedName>
        <fullName evidence="3">Phosphoribosyl-ATP pyrophosphohydrolase</fullName>
    </recommendedName>
</protein>
<dbReference type="PATRIC" id="fig|1230458.4.peg.608"/>
<sequence length="103" mass="11756">MEREYDKLVRDAIPAIIEDNGEIPVTRTVSGDEYESYLRDKLQEEVEEYLADRDADELADILEVVHALGHVEGLSPQELAERRERKANSRGGFEDGIVLERVN</sequence>
<comment type="caution">
    <text evidence="1">The sequence shown here is derived from an EMBL/GenBank/DDBJ whole genome shotgun (WGS) entry which is preliminary data.</text>
</comment>
<evidence type="ECO:0008006" key="3">
    <source>
        <dbReference type="Google" id="ProtNLM"/>
    </source>
</evidence>
<evidence type="ECO:0000313" key="2">
    <source>
        <dbReference type="Proteomes" id="UP000011648"/>
    </source>
</evidence>